<keyword evidence="3" id="KW-1185">Reference proteome</keyword>
<gene>
    <name evidence="2" type="ORF">H6G05_07535</name>
</gene>
<sequence length="111" mass="12373">MAIQPPPTGGAPLQNSNSPDLIDHIWGLLHPFLLLTLITSALSASFAFKVPMVKTVGSFVLCGISLFFLFQTSRRNRCSAIRWKFEMKDWAQLALTVHAIYFGLIHDIVSK</sequence>
<accession>A0ABR8CAT9</accession>
<dbReference type="RefSeq" id="WP_190577583.1">
    <property type="nucleotide sequence ID" value="NZ_CAWPQU010000078.1"/>
</dbReference>
<dbReference type="EMBL" id="JACJQY010000008">
    <property type="protein sequence ID" value="MBD2316697.1"/>
    <property type="molecule type" value="Genomic_DNA"/>
</dbReference>
<keyword evidence="1" id="KW-0472">Membrane</keyword>
<proteinExistence type="predicted"/>
<keyword evidence="1" id="KW-1133">Transmembrane helix</keyword>
<dbReference type="Proteomes" id="UP000618445">
    <property type="component" value="Unassembled WGS sequence"/>
</dbReference>
<organism evidence="2 3">
    <name type="scientific">Phormidium tenue FACHB-1050</name>
    <dbReference type="NCBI Taxonomy" id="2692857"/>
    <lineage>
        <taxon>Bacteria</taxon>
        <taxon>Bacillati</taxon>
        <taxon>Cyanobacteriota</taxon>
        <taxon>Cyanophyceae</taxon>
        <taxon>Oscillatoriophycideae</taxon>
        <taxon>Oscillatoriales</taxon>
        <taxon>Oscillatoriaceae</taxon>
        <taxon>Phormidium</taxon>
    </lineage>
</organism>
<feature type="transmembrane region" description="Helical" evidence="1">
    <location>
        <begin position="25"/>
        <end position="46"/>
    </location>
</feature>
<evidence type="ECO:0000313" key="3">
    <source>
        <dbReference type="Proteomes" id="UP000618445"/>
    </source>
</evidence>
<protein>
    <submittedName>
        <fullName evidence="2">Uncharacterized protein</fullName>
    </submittedName>
</protein>
<reference evidence="2 3" key="1">
    <citation type="journal article" date="2020" name="ISME J.">
        <title>Comparative genomics reveals insights into cyanobacterial evolution and habitat adaptation.</title>
        <authorList>
            <person name="Chen M.Y."/>
            <person name="Teng W.K."/>
            <person name="Zhao L."/>
            <person name="Hu C.X."/>
            <person name="Zhou Y.K."/>
            <person name="Han B.P."/>
            <person name="Song L.R."/>
            <person name="Shu W.S."/>
        </authorList>
    </citation>
    <scope>NUCLEOTIDE SEQUENCE [LARGE SCALE GENOMIC DNA]</scope>
    <source>
        <strain evidence="2 3">FACHB-1050</strain>
    </source>
</reference>
<evidence type="ECO:0000256" key="1">
    <source>
        <dbReference type="SAM" id="Phobius"/>
    </source>
</evidence>
<keyword evidence="1" id="KW-0812">Transmembrane</keyword>
<evidence type="ECO:0000313" key="2">
    <source>
        <dbReference type="EMBL" id="MBD2316697.1"/>
    </source>
</evidence>
<name>A0ABR8CAT9_9CYAN</name>
<feature type="transmembrane region" description="Helical" evidence="1">
    <location>
        <begin position="52"/>
        <end position="70"/>
    </location>
</feature>
<comment type="caution">
    <text evidence="2">The sequence shown here is derived from an EMBL/GenBank/DDBJ whole genome shotgun (WGS) entry which is preliminary data.</text>
</comment>